<name>A0ACC2BVR6_DIPCM</name>
<protein>
    <submittedName>
        <fullName evidence="1">Uncharacterized protein</fullName>
    </submittedName>
</protein>
<keyword evidence="2" id="KW-1185">Reference proteome</keyword>
<sequence length="178" mass="20613">MEICKWQIILHLFNEVSWLKLGARFSQLFTNYCKECNSGMQFGCSSCRMMVLCATCCELTAEPHATRQASGQPQDSWICWLVGQLQLQSTSCLLFQHKYLVEGRRTNILWWWTSWLTYGIVALVTIHSMMTKYSSCIYRLEKEGHIVLGKPLTALSTILDKKSLIWLFLTNLKKLTFV</sequence>
<accession>A0ACC2BVR6</accession>
<evidence type="ECO:0000313" key="2">
    <source>
        <dbReference type="Proteomes" id="UP001162992"/>
    </source>
</evidence>
<comment type="caution">
    <text evidence="1">The sequence shown here is derived from an EMBL/GenBank/DDBJ whole genome shotgun (WGS) entry which is preliminary data.</text>
</comment>
<organism evidence="1 2">
    <name type="scientific">Diphasiastrum complanatum</name>
    <name type="common">Issler's clubmoss</name>
    <name type="synonym">Lycopodium complanatum</name>
    <dbReference type="NCBI Taxonomy" id="34168"/>
    <lineage>
        <taxon>Eukaryota</taxon>
        <taxon>Viridiplantae</taxon>
        <taxon>Streptophyta</taxon>
        <taxon>Embryophyta</taxon>
        <taxon>Tracheophyta</taxon>
        <taxon>Lycopodiopsida</taxon>
        <taxon>Lycopodiales</taxon>
        <taxon>Lycopodiaceae</taxon>
        <taxon>Lycopodioideae</taxon>
        <taxon>Diphasiastrum</taxon>
    </lineage>
</organism>
<evidence type="ECO:0000313" key="1">
    <source>
        <dbReference type="EMBL" id="KAJ7533797.1"/>
    </source>
</evidence>
<dbReference type="Proteomes" id="UP001162992">
    <property type="component" value="Chromosome 13"/>
</dbReference>
<proteinExistence type="predicted"/>
<reference evidence="2" key="1">
    <citation type="journal article" date="2024" name="Proc. Natl. Acad. Sci. U.S.A.">
        <title>Extraordinary preservation of gene collinearity over three hundred million years revealed in homosporous lycophytes.</title>
        <authorList>
            <person name="Li C."/>
            <person name="Wickell D."/>
            <person name="Kuo L.Y."/>
            <person name="Chen X."/>
            <person name="Nie B."/>
            <person name="Liao X."/>
            <person name="Peng D."/>
            <person name="Ji J."/>
            <person name="Jenkins J."/>
            <person name="Williams M."/>
            <person name="Shu S."/>
            <person name="Plott C."/>
            <person name="Barry K."/>
            <person name="Rajasekar S."/>
            <person name="Grimwood J."/>
            <person name="Han X."/>
            <person name="Sun S."/>
            <person name="Hou Z."/>
            <person name="He W."/>
            <person name="Dai G."/>
            <person name="Sun C."/>
            <person name="Schmutz J."/>
            <person name="Leebens-Mack J.H."/>
            <person name="Li F.W."/>
            <person name="Wang L."/>
        </authorList>
    </citation>
    <scope>NUCLEOTIDE SEQUENCE [LARGE SCALE GENOMIC DNA]</scope>
    <source>
        <strain evidence="2">cv. PW_Plant_1</strain>
    </source>
</reference>
<gene>
    <name evidence="1" type="ORF">O6H91_13G065500</name>
</gene>
<dbReference type="EMBL" id="CM055104">
    <property type="protein sequence ID" value="KAJ7533797.1"/>
    <property type="molecule type" value="Genomic_DNA"/>
</dbReference>